<dbReference type="Gene3D" id="1.10.238.10">
    <property type="entry name" value="EF-hand"/>
    <property type="match status" value="1"/>
</dbReference>
<dbReference type="PROSITE" id="PS50222">
    <property type="entry name" value="EF_HAND_2"/>
    <property type="match status" value="1"/>
</dbReference>
<evidence type="ECO:0000259" key="1">
    <source>
        <dbReference type="PROSITE" id="PS50222"/>
    </source>
</evidence>
<proteinExistence type="predicted"/>
<feature type="domain" description="EF-hand" evidence="1">
    <location>
        <begin position="256"/>
        <end position="291"/>
    </location>
</feature>
<dbReference type="STRING" id="5762.D2UYF7"/>
<dbReference type="KEGG" id="ngr:NAEGRDRAFT_61455"/>
<accession>D2UYF7</accession>
<name>D2UYF7_NAEGR</name>
<dbReference type="VEuPathDB" id="AmoebaDB:NAEGRDRAFT_61455"/>
<dbReference type="Proteomes" id="UP000006671">
    <property type="component" value="Unassembled WGS sequence"/>
</dbReference>
<dbReference type="InterPro" id="IPR003117">
    <property type="entry name" value="cAMP_dep_PK_reg_su_I/II_a/b"/>
</dbReference>
<organism evidence="3">
    <name type="scientific">Naegleria gruberi</name>
    <name type="common">Amoeba</name>
    <dbReference type="NCBI Taxonomy" id="5762"/>
    <lineage>
        <taxon>Eukaryota</taxon>
        <taxon>Discoba</taxon>
        <taxon>Heterolobosea</taxon>
        <taxon>Tetramitia</taxon>
        <taxon>Eutetramitia</taxon>
        <taxon>Vahlkampfiidae</taxon>
        <taxon>Naegleria</taxon>
    </lineage>
</organism>
<evidence type="ECO:0000313" key="2">
    <source>
        <dbReference type="EMBL" id="EFC50467.1"/>
    </source>
</evidence>
<dbReference type="GO" id="GO:0005509">
    <property type="term" value="F:calcium ion binding"/>
    <property type="evidence" value="ECO:0007669"/>
    <property type="project" value="InterPro"/>
</dbReference>
<gene>
    <name evidence="2" type="ORF">NAEGRDRAFT_61455</name>
</gene>
<dbReference type="SMART" id="SM00394">
    <property type="entry name" value="RIIa"/>
    <property type="match status" value="1"/>
</dbReference>
<dbReference type="OMA" id="YTPLVED"/>
<sequence length="342" mass="38975">MSHKYQKDFSLPNNFQETLRDFTREVLRSQPGNIYRFGYDYFMKLAKEMGESTPVVTAGNNASKVNEEEPEQEYKVVHTNNNDLHTLDESLNASSIKPNEDDYQNISSISIQDKPVSIKSQDKFEDNDVEEEGVDEDPEGGANSAFEGDMLQAIVQISDQELLNIIYNQLSSFGYENLPMDVIKDEIKKVFNYQLPEAIMLFVMAESEISEDGTIEIGQFSQQVTNVLKTIVGVESFMEEINVNEADVVHGLNKMELDEELKAIFERADEGQTGAISFAKFRRELLEADLDLSRREVNIVLSEAESDEHGQVLYEKSINSAHRLLFIANMFDDFCNENDLHF</sequence>
<dbReference type="Gene3D" id="1.20.890.10">
    <property type="entry name" value="cAMP-dependent protein kinase regulatory subunit, dimerization-anchoring domain"/>
    <property type="match status" value="1"/>
</dbReference>
<dbReference type="InterPro" id="IPR011992">
    <property type="entry name" value="EF-hand-dom_pair"/>
</dbReference>
<reference evidence="2 3" key="1">
    <citation type="journal article" date="2010" name="Cell">
        <title>The genome of Naegleria gruberi illuminates early eukaryotic versatility.</title>
        <authorList>
            <person name="Fritz-Laylin L.K."/>
            <person name="Prochnik S.E."/>
            <person name="Ginger M.L."/>
            <person name="Dacks J.B."/>
            <person name="Carpenter M.L."/>
            <person name="Field M.C."/>
            <person name="Kuo A."/>
            <person name="Paredez A."/>
            <person name="Chapman J."/>
            <person name="Pham J."/>
            <person name="Shu S."/>
            <person name="Neupane R."/>
            <person name="Cipriano M."/>
            <person name="Mancuso J."/>
            <person name="Tu H."/>
            <person name="Salamov A."/>
            <person name="Lindquist E."/>
            <person name="Shapiro H."/>
            <person name="Lucas S."/>
            <person name="Grigoriev I.V."/>
            <person name="Cande W.Z."/>
            <person name="Fulton C."/>
            <person name="Rokhsar D.S."/>
            <person name="Dawson S.C."/>
        </authorList>
    </citation>
    <scope>NUCLEOTIDE SEQUENCE [LARGE SCALE GENOMIC DNA]</scope>
    <source>
        <strain evidence="2 3">NEG-M</strain>
    </source>
</reference>
<dbReference type="GeneID" id="8855398"/>
<protein>
    <submittedName>
        <fullName evidence="2">Predicted protein</fullName>
    </submittedName>
</protein>
<keyword evidence="3" id="KW-1185">Reference proteome</keyword>
<dbReference type="InterPro" id="IPR002048">
    <property type="entry name" value="EF_hand_dom"/>
</dbReference>
<evidence type="ECO:0000313" key="3">
    <source>
        <dbReference type="Proteomes" id="UP000006671"/>
    </source>
</evidence>
<dbReference type="Pfam" id="PF02197">
    <property type="entry name" value="RIIa"/>
    <property type="match status" value="1"/>
</dbReference>
<dbReference type="EMBL" id="GG738845">
    <property type="protein sequence ID" value="EFC50467.1"/>
    <property type="molecule type" value="Genomic_DNA"/>
</dbReference>
<dbReference type="OrthoDB" id="26525at2759"/>
<dbReference type="CDD" id="cd22984">
    <property type="entry name" value="DD_CrRSP7-like"/>
    <property type="match status" value="1"/>
</dbReference>
<dbReference type="SUPFAM" id="SSF47473">
    <property type="entry name" value="EF-hand"/>
    <property type="match status" value="1"/>
</dbReference>
<dbReference type="InParanoid" id="D2UYF7"/>
<dbReference type="SUPFAM" id="SSF47391">
    <property type="entry name" value="Dimerization-anchoring domain of cAMP-dependent PK regulatory subunit"/>
    <property type="match status" value="1"/>
</dbReference>
<dbReference type="AlphaFoldDB" id="D2UYF7"/>
<dbReference type="RefSeq" id="XP_002683211.1">
    <property type="nucleotide sequence ID" value="XM_002683165.1"/>
</dbReference>